<dbReference type="GO" id="GO:0031902">
    <property type="term" value="C:late endosome membrane"/>
    <property type="evidence" value="ECO:0007669"/>
    <property type="project" value="UniProtKB-SubCell"/>
</dbReference>
<evidence type="ECO:0000259" key="9">
    <source>
        <dbReference type="PROSITE" id="PS51498"/>
    </source>
</evidence>
<proteinExistence type="inferred from homology"/>
<name>A0A914W046_9BILA</name>
<dbReference type="GO" id="GO:0019075">
    <property type="term" value="P:virus maturation"/>
    <property type="evidence" value="ECO:0007669"/>
    <property type="project" value="TreeGrafter"/>
</dbReference>
<dbReference type="AlphaFoldDB" id="A0A914W046"/>
<dbReference type="Proteomes" id="UP000887566">
    <property type="component" value="Unplaced"/>
</dbReference>
<keyword evidence="10" id="KW-1185">Reference proteome</keyword>
<evidence type="ECO:0000256" key="2">
    <source>
        <dbReference type="ARBA" id="ARBA00004481"/>
    </source>
</evidence>
<accession>A0A914W046</accession>
<evidence type="ECO:0000313" key="10">
    <source>
        <dbReference type="Proteomes" id="UP000887566"/>
    </source>
</evidence>
<evidence type="ECO:0000313" key="11">
    <source>
        <dbReference type="WBParaSite" id="PSAMB.scaffold274size59727.g4286.t1"/>
    </source>
</evidence>
<comment type="function">
    <text evidence="8">Component of the ESCRT-I complex, a regulator of vesicular trafficking process. Required for the sorting of endocytic ubiquitinated cargos into multivesicular bodies.</text>
</comment>
<dbReference type="WBParaSite" id="PSAMB.scaffold274size59727.g4286.t1">
    <property type="protein sequence ID" value="PSAMB.scaffold274size59727.g4286.t1"/>
    <property type="gene ID" value="PSAMB.scaffold274size59727.g4286"/>
</dbReference>
<dbReference type="GO" id="GO:0015031">
    <property type="term" value="P:protein transport"/>
    <property type="evidence" value="ECO:0007669"/>
    <property type="project" value="UniProtKB-KW"/>
</dbReference>
<evidence type="ECO:0000256" key="7">
    <source>
        <dbReference type="ARBA" id="ARBA00023136"/>
    </source>
</evidence>
<dbReference type="GO" id="GO:0042058">
    <property type="term" value="P:regulation of epidermal growth factor receptor signaling pathway"/>
    <property type="evidence" value="ECO:0007669"/>
    <property type="project" value="TreeGrafter"/>
</dbReference>
<organism evidence="10 11">
    <name type="scientific">Plectus sambesii</name>
    <dbReference type="NCBI Taxonomy" id="2011161"/>
    <lineage>
        <taxon>Eukaryota</taxon>
        <taxon>Metazoa</taxon>
        <taxon>Ecdysozoa</taxon>
        <taxon>Nematoda</taxon>
        <taxon>Chromadorea</taxon>
        <taxon>Plectida</taxon>
        <taxon>Plectina</taxon>
        <taxon>Plectoidea</taxon>
        <taxon>Plectidae</taxon>
        <taxon>Plectus</taxon>
    </lineage>
</organism>
<dbReference type="PROSITE" id="PS51498">
    <property type="entry name" value="MABP"/>
    <property type="match status" value="1"/>
</dbReference>
<evidence type="ECO:0000256" key="3">
    <source>
        <dbReference type="ARBA" id="ARBA00010432"/>
    </source>
</evidence>
<feature type="domain" description="MABP" evidence="9">
    <location>
        <begin position="7"/>
        <end position="154"/>
    </location>
</feature>
<evidence type="ECO:0000256" key="4">
    <source>
        <dbReference type="ARBA" id="ARBA00022448"/>
    </source>
</evidence>
<dbReference type="PANTHER" id="PTHR31547">
    <property type="entry name" value="MULTIVESICULAR BODY SUBUNIT 12B"/>
    <property type="match status" value="1"/>
</dbReference>
<dbReference type="InterPro" id="IPR023341">
    <property type="entry name" value="MABP"/>
</dbReference>
<dbReference type="GO" id="GO:0046755">
    <property type="term" value="P:viral budding"/>
    <property type="evidence" value="ECO:0007669"/>
    <property type="project" value="TreeGrafter"/>
</dbReference>
<keyword evidence="6" id="KW-0653">Protein transport</keyword>
<dbReference type="Gene3D" id="2.100.10.50">
    <property type="match status" value="1"/>
</dbReference>
<dbReference type="InterPro" id="IPR040297">
    <property type="entry name" value="MVB12B"/>
</dbReference>
<evidence type="ECO:0000256" key="1">
    <source>
        <dbReference type="ARBA" id="ARBA00004414"/>
    </source>
</evidence>
<keyword evidence="4" id="KW-0813">Transport</keyword>
<comment type="subcellular location">
    <subcellularLocation>
        <location evidence="2">Endosome membrane</location>
        <topology evidence="2">Peripheral membrane protein</topology>
    </subcellularLocation>
    <subcellularLocation>
        <location evidence="1">Late endosome membrane</location>
    </subcellularLocation>
</comment>
<keyword evidence="7" id="KW-0472">Membrane</keyword>
<sequence length="159" mass="17480">MGDATASNPLTAICIVADKNRCPTGFLPIAKSFDDQTEADVWKDGFFTLSRVYRYIAFSKVIQPNAFVVNVVADVCVVADREVVPSGFVPIELTDDTREKALRKKQLCVRYVPRDTAVDAVCDLIILTRQKKPPNGYSMAGDIDGLTICYKFGVIPPMG</sequence>
<dbReference type="Pfam" id="PF10240">
    <property type="entry name" value="DUF2464"/>
    <property type="match status" value="1"/>
</dbReference>
<protein>
    <submittedName>
        <fullName evidence="11">MABP domain-containing protein</fullName>
    </submittedName>
</protein>
<evidence type="ECO:0000256" key="6">
    <source>
        <dbReference type="ARBA" id="ARBA00022927"/>
    </source>
</evidence>
<dbReference type="GO" id="GO:0000813">
    <property type="term" value="C:ESCRT I complex"/>
    <property type="evidence" value="ECO:0007669"/>
    <property type="project" value="InterPro"/>
</dbReference>
<evidence type="ECO:0000256" key="8">
    <source>
        <dbReference type="ARBA" id="ARBA00053101"/>
    </source>
</evidence>
<dbReference type="InterPro" id="IPR018798">
    <property type="entry name" value="MVB12A/B"/>
</dbReference>
<evidence type="ECO:0000256" key="5">
    <source>
        <dbReference type="ARBA" id="ARBA00022753"/>
    </source>
</evidence>
<dbReference type="PANTHER" id="PTHR31547:SF1">
    <property type="entry name" value="MULTIVESICULAR BODY SUBUNIT 12B"/>
    <property type="match status" value="1"/>
</dbReference>
<comment type="similarity">
    <text evidence="3">Belongs to the MVB12 family.</text>
</comment>
<keyword evidence="5" id="KW-0967">Endosome</keyword>
<dbReference type="FunFam" id="2.100.10.50:FF:000002">
    <property type="entry name" value="Multivesicular body subunit 12B"/>
    <property type="match status" value="1"/>
</dbReference>
<reference evidence="11" key="1">
    <citation type="submission" date="2022-11" db="UniProtKB">
        <authorList>
            <consortium name="WormBaseParasite"/>
        </authorList>
    </citation>
    <scope>IDENTIFICATION</scope>
</reference>